<proteinExistence type="predicted"/>
<comment type="caution">
    <text evidence="2">The sequence shown here is derived from an EMBL/GenBank/DDBJ whole genome shotgun (WGS) entry which is preliminary data.</text>
</comment>
<evidence type="ECO:0000313" key="5">
    <source>
        <dbReference type="Proteomes" id="UP000094067"/>
    </source>
</evidence>
<dbReference type="EMBL" id="MEHD01000019">
    <property type="protein sequence ID" value="ODR58415.1"/>
    <property type="molecule type" value="Genomic_DNA"/>
</dbReference>
<dbReference type="PATRIC" id="fig|1432052.4.peg.5579"/>
<feature type="domain" description="YdbS-like PH" evidence="1">
    <location>
        <begin position="27"/>
        <end position="102"/>
    </location>
</feature>
<dbReference type="InterPro" id="IPR005182">
    <property type="entry name" value="YdbS-like_PH"/>
</dbReference>
<dbReference type="AlphaFoldDB" id="A0A1E3A615"/>
<dbReference type="EMBL" id="MEHA01000053">
    <property type="protein sequence ID" value="ODR35783.1"/>
    <property type="molecule type" value="Genomic_DNA"/>
</dbReference>
<dbReference type="Proteomes" id="UP000094067">
    <property type="component" value="Unassembled WGS sequence"/>
</dbReference>
<gene>
    <name evidence="3" type="ORF">BEI59_35775</name>
    <name evidence="2" type="ORF">BEI61_05019</name>
    <name evidence="4" type="ORF">BEI63_07810</name>
</gene>
<protein>
    <submittedName>
        <fullName evidence="2">Bacterial membrane flanked domain protein</fullName>
    </submittedName>
</protein>
<dbReference type="Pfam" id="PF03703">
    <property type="entry name" value="bPH_2"/>
    <property type="match status" value="1"/>
</dbReference>
<reference evidence="3 6" key="3">
    <citation type="submission" date="2016-08" db="EMBL/GenBank/DDBJ databases">
        <authorList>
            <person name="Seilhamer J.J."/>
        </authorList>
    </citation>
    <scope>NUCLEOTIDE SEQUENCE [LARGE SCALE GENOMIC DNA]</scope>
    <source>
        <strain evidence="3 6">NML150140-1</strain>
    </source>
</reference>
<evidence type="ECO:0000313" key="4">
    <source>
        <dbReference type="EMBL" id="ODR58415.1"/>
    </source>
</evidence>
<dbReference type="OrthoDB" id="9790842at2"/>
<evidence type="ECO:0000313" key="6">
    <source>
        <dbReference type="Proteomes" id="UP000094271"/>
    </source>
</evidence>
<dbReference type="EMBL" id="MCGH01000003">
    <property type="protein sequence ID" value="ODM04215.1"/>
    <property type="molecule type" value="Genomic_DNA"/>
</dbReference>
<dbReference type="Proteomes" id="UP000094869">
    <property type="component" value="Unassembled WGS sequence"/>
</dbReference>
<evidence type="ECO:0000313" key="7">
    <source>
        <dbReference type="Proteomes" id="UP000094869"/>
    </source>
</evidence>
<reference evidence="4 7" key="2">
    <citation type="submission" date="2016-08" db="EMBL/GenBank/DDBJ databases">
        <title>Characterization of Isolates of Eisenbergiella tayi Derived from Blood Cultures, Using Whole Genome Sequencing.</title>
        <authorList>
            <person name="Bernier A.-M."/>
            <person name="Burdz T."/>
            <person name="Wiebe D."/>
            <person name="Bernard K."/>
        </authorList>
    </citation>
    <scope>NUCLEOTIDE SEQUENCE [LARGE SCALE GENOMIC DNA]</scope>
    <source>
        <strain evidence="4 7">NML120146</strain>
    </source>
</reference>
<name>A0A1E3A615_9FIRM</name>
<reference evidence="2 5" key="1">
    <citation type="submission" date="2016-07" db="EMBL/GenBank/DDBJ databases">
        <title>Characterization of isolates of Eisenbergiella tayi derived from blood cultures, using whole genome sequencing.</title>
        <authorList>
            <person name="Burdz T."/>
            <person name="Wiebe D."/>
            <person name="Huynh C."/>
            <person name="Bernard K."/>
        </authorList>
    </citation>
    <scope>NUCLEOTIDE SEQUENCE [LARGE SCALE GENOMIC DNA]</scope>
    <source>
        <strain evidence="2 5">NML 110608</strain>
    </source>
</reference>
<evidence type="ECO:0000313" key="3">
    <source>
        <dbReference type="EMBL" id="ODR35783.1"/>
    </source>
</evidence>
<dbReference type="Proteomes" id="UP000094271">
    <property type="component" value="Unassembled WGS sequence"/>
</dbReference>
<accession>A0A1E3A615</accession>
<evidence type="ECO:0000313" key="2">
    <source>
        <dbReference type="EMBL" id="ODM04215.1"/>
    </source>
</evidence>
<evidence type="ECO:0000259" key="1">
    <source>
        <dbReference type="Pfam" id="PF03703"/>
    </source>
</evidence>
<dbReference type="RefSeq" id="WP_044971947.1">
    <property type="nucleotide sequence ID" value="NZ_DBFYTW010000392.1"/>
</dbReference>
<sequence length="136" mass="15658">MDSDNKSGEVQFTERKRWLFFGLPFTFTVYTIKDDMITVSEGFLNKKENDCYMYKVQDVELIQSLMERIAGIGTVKCYTGDTTDPQLHLTHIKNAKAIKNYILEASEKARIRRRTMNMLNIGAEGADDGDFDNDRV</sequence>
<organism evidence="2 5">
    <name type="scientific">Eisenbergiella tayi</name>
    <dbReference type="NCBI Taxonomy" id="1432052"/>
    <lineage>
        <taxon>Bacteria</taxon>
        <taxon>Bacillati</taxon>
        <taxon>Bacillota</taxon>
        <taxon>Clostridia</taxon>
        <taxon>Lachnospirales</taxon>
        <taxon>Lachnospiraceae</taxon>
        <taxon>Eisenbergiella</taxon>
    </lineage>
</organism>
<keyword evidence="7" id="KW-1185">Reference proteome</keyword>